<dbReference type="InterPro" id="IPR034466">
    <property type="entry name" value="Methyltransferase_Class_B"/>
</dbReference>
<dbReference type="InterPro" id="IPR006158">
    <property type="entry name" value="Cobalamin-bd"/>
</dbReference>
<keyword evidence="6" id="KW-0408">Iron</keyword>
<evidence type="ECO:0000256" key="3">
    <source>
        <dbReference type="ARBA" id="ARBA00022679"/>
    </source>
</evidence>
<sequence>MLSILIGHSYFQQFDRKQAERAKPYPPLATLQVAALLRQQGHRVGLFDAMLAASEAEFEASLERDRPQLVLVYEDNYNFLTKMCLARMREACLAMIGMARERGARVIVAGSDASDAPEPYLQAGADVVLRGEGLTELQAMLPRLAARIDLPALQLIAGLPSASCLADGVVRRGEAPLLAYAEVPSRGEERPLEAEAAWDLVDVERYRRVWTQAHGRFSLNMASSKGCSFRCAWCAKPIWGRRYEQRDPVAVAAEMTLLRERFAPDHVWFADDIFGFRADWVQRFADALEARGGGVPFTIQIRPDLISEAMAQALARAGCQEAWLGAESGSQKVLDAMDKGTTVETIHLARARLREQGIRVGFFIQLGYLGEEGEDLLATRRLVEQARPDDVGVSVAYPLPGTRFFDEVQAQLRGKTHWDDSGDLAMMFEGTFGTAFYREARDLLHEQVRVSQLPSEARALAEPVLAGRWDALMARAQVHQEACLA</sequence>
<dbReference type="InterPro" id="IPR023404">
    <property type="entry name" value="rSAM_horseshoe"/>
</dbReference>
<evidence type="ECO:0000256" key="4">
    <source>
        <dbReference type="ARBA" id="ARBA00022691"/>
    </source>
</evidence>
<proteinExistence type="predicted"/>
<gene>
    <name evidence="10" type="ORF">SNE35_29995</name>
</gene>
<dbReference type="Pfam" id="PF02310">
    <property type="entry name" value="B12-binding"/>
    <property type="match status" value="1"/>
</dbReference>
<dbReference type="Gene3D" id="3.80.30.20">
    <property type="entry name" value="tm_1862 like domain"/>
    <property type="match status" value="1"/>
</dbReference>
<dbReference type="InterPro" id="IPR051198">
    <property type="entry name" value="BchE-like"/>
</dbReference>
<dbReference type="InterPro" id="IPR006638">
    <property type="entry name" value="Elp3/MiaA/NifB-like_rSAM"/>
</dbReference>
<protein>
    <submittedName>
        <fullName evidence="10">Radical SAM protein</fullName>
    </submittedName>
</protein>
<dbReference type="PANTHER" id="PTHR43409">
    <property type="entry name" value="ANAEROBIC MAGNESIUM-PROTOPORPHYRIN IX MONOMETHYL ESTER CYCLASE-RELATED"/>
    <property type="match status" value="1"/>
</dbReference>
<evidence type="ECO:0000256" key="5">
    <source>
        <dbReference type="ARBA" id="ARBA00022723"/>
    </source>
</evidence>
<dbReference type="Pfam" id="PF04055">
    <property type="entry name" value="Radical_SAM"/>
    <property type="match status" value="1"/>
</dbReference>
<evidence type="ECO:0000256" key="1">
    <source>
        <dbReference type="ARBA" id="ARBA00001966"/>
    </source>
</evidence>
<dbReference type="PROSITE" id="PS51918">
    <property type="entry name" value="RADICAL_SAM"/>
    <property type="match status" value="1"/>
</dbReference>
<accession>A0ABU5DR25</accession>
<keyword evidence="3" id="KW-0808">Transferase</keyword>
<organism evidence="10 11">
    <name type="scientific">Roseateles agri</name>
    <dbReference type="NCBI Taxonomy" id="3098619"/>
    <lineage>
        <taxon>Bacteria</taxon>
        <taxon>Pseudomonadati</taxon>
        <taxon>Pseudomonadota</taxon>
        <taxon>Betaproteobacteria</taxon>
        <taxon>Burkholderiales</taxon>
        <taxon>Sphaerotilaceae</taxon>
        <taxon>Roseateles</taxon>
    </lineage>
</organism>
<keyword evidence="5" id="KW-0479">Metal-binding</keyword>
<comment type="caution">
    <text evidence="10">The sequence shown here is derived from an EMBL/GenBank/DDBJ whole genome shotgun (WGS) entry which is preliminary data.</text>
</comment>
<comment type="cofactor">
    <cofactor evidence="1">
        <name>[4Fe-4S] cluster</name>
        <dbReference type="ChEBI" id="CHEBI:49883"/>
    </cofactor>
</comment>
<name>A0ABU5DR25_9BURK</name>
<keyword evidence="4" id="KW-0949">S-adenosyl-L-methionine</keyword>
<evidence type="ECO:0000256" key="7">
    <source>
        <dbReference type="ARBA" id="ARBA00023014"/>
    </source>
</evidence>
<evidence type="ECO:0000313" key="10">
    <source>
        <dbReference type="EMBL" id="MDY0748768.1"/>
    </source>
</evidence>
<dbReference type="PANTHER" id="PTHR43409:SF7">
    <property type="entry name" value="BLL1977 PROTEIN"/>
    <property type="match status" value="1"/>
</dbReference>
<reference evidence="10 11" key="1">
    <citation type="submission" date="2023-11" db="EMBL/GenBank/DDBJ databases">
        <title>Paucibacter sp. nov., isolated from fresh soil in Korea.</title>
        <authorList>
            <person name="Le N.T.T."/>
        </authorList>
    </citation>
    <scope>NUCLEOTIDE SEQUENCE [LARGE SCALE GENOMIC DNA]</scope>
    <source>
        <strain evidence="10 11">R3-3</strain>
    </source>
</reference>
<dbReference type="SFLD" id="SFLDG01082">
    <property type="entry name" value="B12-binding_domain_containing"/>
    <property type="match status" value="1"/>
</dbReference>
<evidence type="ECO:0000313" key="11">
    <source>
        <dbReference type="Proteomes" id="UP001285263"/>
    </source>
</evidence>
<feature type="domain" description="Radical SAM core" evidence="9">
    <location>
        <begin position="213"/>
        <end position="441"/>
    </location>
</feature>
<dbReference type="SUPFAM" id="SSF102114">
    <property type="entry name" value="Radical SAM enzymes"/>
    <property type="match status" value="1"/>
</dbReference>
<dbReference type="SFLD" id="SFLDG01123">
    <property type="entry name" value="methyltransferase_(Class_B)"/>
    <property type="match status" value="1"/>
</dbReference>
<evidence type="ECO:0000256" key="6">
    <source>
        <dbReference type="ARBA" id="ARBA00023004"/>
    </source>
</evidence>
<keyword evidence="7" id="KW-0411">Iron-sulfur</keyword>
<dbReference type="EMBL" id="JAXCLA010000012">
    <property type="protein sequence ID" value="MDY0748768.1"/>
    <property type="molecule type" value="Genomic_DNA"/>
</dbReference>
<keyword evidence="11" id="KW-1185">Reference proteome</keyword>
<evidence type="ECO:0000259" key="8">
    <source>
        <dbReference type="PROSITE" id="PS51332"/>
    </source>
</evidence>
<keyword evidence="2" id="KW-0489">Methyltransferase</keyword>
<dbReference type="PROSITE" id="PS51332">
    <property type="entry name" value="B12_BINDING"/>
    <property type="match status" value="1"/>
</dbReference>
<dbReference type="Proteomes" id="UP001285263">
    <property type="component" value="Unassembled WGS sequence"/>
</dbReference>
<evidence type="ECO:0000259" key="9">
    <source>
        <dbReference type="PROSITE" id="PS51918"/>
    </source>
</evidence>
<dbReference type="CDD" id="cd01335">
    <property type="entry name" value="Radical_SAM"/>
    <property type="match status" value="1"/>
</dbReference>
<evidence type="ECO:0000256" key="2">
    <source>
        <dbReference type="ARBA" id="ARBA00022603"/>
    </source>
</evidence>
<dbReference type="RefSeq" id="WP_320426739.1">
    <property type="nucleotide sequence ID" value="NZ_JAXCLA010000012.1"/>
</dbReference>
<dbReference type="SFLD" id="SFLDS00029">
    <property type="entry name" value="Radical_SAM"/>
    <property type="match status" value="1"/>
</dbReference>
<dbReference type="InterPro" id="IPR058240">
    <property type="entry name" value="rSAM_sf"/>
</dbReference>
<dbReference type="SMART" id="SM00729">
    <property type="entry name" value="Elp3"/>
    <property type="match status" value="1"/>
</dbReference>
<feature type="domain" description="B12-binding" evidence="8">
    <location>
        <begin position="1"/>
        <end position="151"/>
    </location>
</feature>
<dbReference type="InterPro" id="IPR007197">
    <property type="entry name" value="rSAM"/>
</dbReference>